<dbReference type="InterPro" id="IPR010642">
    <property type="entry name" value="Invasion_prot_B"/>
</dbReference>
<evidence type="ECO:0000256" key="1">
    <source>
        <dbReference type="SAM" id="SignalP"/>
    </source>
</evidence>
<dbReference type="InterPro" id="IPR038696">
    <property type="entry name" value="IalB_sf"/>
</dbReference>
<dbReference type="AlphaFoldDB" id="A0A3A8A9U3"/>
<keyword evidence="3" id="KW-1185">Reference proteome</keyword>
<dbReference type="Gene3D" id="2.60.40.1880">
    <property type="entry name" value="Invasion associated locus B (IalB) protein"/>
    <property type="match status" value="1"/>
</dbReference>
<proteinExistence type="predicted"/>
<dbReference type="Pfam" id="PF06776">
    <property type="entry name" value="IalB"/>
    <property type="match status" value="1"/>
</dbReference>
<sequence>MKHTGRQGSRAGRKDKGKEMLVRNLTALGAAVCVAGMMAATAPATAQDASPTPSRSSESFGDWSVDCTLAVTPADDDGPQDAPRRVCEAVQVYSSTNNRAEIARLAFGRNPEDGATVVAMRVIADVSFGSAPELADGDTALLSGRITRCTSGFCFVQFESGDDIAQLLIGAETPAIRYPVASGQTLAIGVSTDGLTEALATLAARSQ</sequence>
<evidence type="ECO:0000313" key="2">
    <source>
        <dbReference type="EMBL" id="RKF07102.1"/>
    </source>
</evidence>
<protein>
    <recommendedName>
        <fullName evidence="4">Invasion associated locus B family protein</fullName>
    </recommendedName>
</protein>
<gene>
    <name evidence="2" type="ORF">DEM25_004380</name>
</gene>
<keyword evidence="1" id="KW-0732">Signal</keyword>
<evidence type="ECO:0008006" key="4">
    <source>
        <dbReference type="Google" id="ProtNLM"/>
    </source>
</evidence>
<evidence type="ECO:0000313" key="3">
    <source>
        <dbReference type="Proteomes" id="UP000246132"/>
    </source>
</evidence>
<reference evidence="2 3" key="1">
    <citation type="journal article" date="2018" name="Int. J. Syst. Bacteriol.">
        <title>Oceaniradius stylonemae gen. nov., sp. nov., isolated from a red alga, Stylonema cornu-cervi.</title>
        <authorList>
            <person name="Jeong S."/>
        </authorList>
    </citation>
    <scope>NUCLEOTIDE SEQUENCE [LARGE SCALE GENOMIC DNA]</scope>
    <source>
        <strain evidence="2 3">StC1</strain>
    </source>
</reference>
<comment type="caution">
    <text evidence="2">The sequence shown here is derived from an EMBL/GenBank/DDBJ whole genome shotgun (WGS) entry which is preliminary data.</text>
</comment>
<accession>A0A3A8A9U3</accession>
<organism evidence="2 3">
    <name type="scientific">Oceaniradius stylonematis</name>
    <dbReference type="NCBI Taxonomy" id="2184161"/>
    <lineage>
        <taxon>Bacteria</taxon>
        <taxon>Pseudomonadati</taxon>
        <taxon>Pseudomonadota</taxon>
        <taxon>Alphaproteobacteria</taxon>
        <taxon>Hyphomicrobiales</taxon>
        <taxon>Ahrensiaceae</taxon>
        <taxon>Oceaniradius</taxon>
    </lineage>
</organism>
<feature type="signal peptide" evidence="1">
    <location>
        <begin position="1"/>
        <end position="46"/>
    </location>
</feature>
<name>A0A3A8A9U3_9HYPH</name>
<dbReference type="Proteomes" id="UP000246132">
    <property type="component" value="Unassembled WGS sequence"/>
</dbReference>
<feature type="chain" id="PRO_5018592961" description="Invasion associated locus B family protein" evidence="1">
    <location>
        <begin position="47"/>
        <end position="207"/>
    </location>
</feature>
<dbReference type="EMBL" id="QFWV02000004">
    <property type="protein sequence ID" value="RKF07102.1"/>
    <property type="molecule type" value="Genomic_DNA"/>
</dbReference>